<dbReference type="AlphaFoldDB" id="A0A495WNV5"/>
<gene>
    <name evidence="1" type="ORF">BC742_0528</name>
</gene>
<comment type="caution">
    <text evidence="1">The sequence shown here is derived from an EMBL/GenBank/DDBJ whole genome shotgun (WGS) entry which is preliminary data.</text>
</comment>
<reference evidence="1 2" key="1">
    <citation type="submission" date="2018-10" db="EMBL/GenBank/DDBJ databases">
        <title>Genomic Encyclopedia of Archaeal and Bacterial Type Strains, Phase II (KMG-II): from individual species to whole genera.</title>
        <authorList>
            <person name="Goeker M."/>
        </authorList>
    </citation>
    <scope>NUCLEOTIDE SEQUENCE [LARGE SCALE GENOMIC DNA]</scope>
    <source>
        <strain evidence="1 2">NSB1</strain>
    </source>
</reference>
<organism evidence="1 2">
    <name type="scientific">Coprobacter fastidiosus NSB1 = JCM 33896</name>
    <dbReference type="NCBI Taxonomy" id="1349822"/>
    <lineage>
        <taxon>Bacteria</taxon>
        <taxon>Pseudomonadati</taxon>
        <taxon>Bacteroidota</taxon>
        <taxon>Bacteroidia</taxon>
        <taxon>Bacteroidales</taxon>
        <taxon>Barnesiellaceae</taxon>
        <taxon>Coprobacter</taxon>
    </lineage>
</organism>
<evidence type="ECO:0000313" key="2">
    <source>
        <dbReference type="Proteomes" id="UP000269493"/>
    </source>
</evidence>
<protein>
    <submittedName>
        <fullName evidence="1">Uncharacterized protein</fullName>
    </submittedName>
</protein>
<evidence type="ECO:0000313" key="1">
    <source>
        <dbReference type="EMBL" id="RKT61478.1"/>
    </source>
</evidence>
<dbReference type="Proteomes" id="UP000269493">
    <property type="component" value="Unassembled WGS sequence"/>
</dbReference>
<sequence>MCTYWLELDENLSFDVSLKKISTISIFEVLLKGKLI</sequence>
<keyword evidence="2" id="KW-1185">Reference proteome</keyword>
<name>A0A495WNV5_9BACT</name>
<dbReference type="EMBL" id="RBXN01000001">
    <property type="protein sequence ID" value="RKT61478.1"/>
    <property type="molecule type" value="Genomic_DNA"/>
</dbReference>
<accession>A0A495WNV5</accession>
<proteinExistence type="predicted"/>